<reference evidence="9 10" key="1">
    <citation type="submission" date="2016-03" db="EMBL/GenBank/DDBJ databases">
        <authorList>
            <person name="Ploux O."/>
        </authorList>
    </citation>
    <scope>NUCLEOTIDE SEQUENCE [LARGE SCALE GENOMIC DNA]</scope>
    <source>
        <strain evidence="9 10">R0</strain>
    </source>
</reference>
<evidence type="ECO:0000256" key="6">
    <source>
        <dbReference type="SAM" id="Phobius"/>
    </source>
</evidence>
<evidence type="ECO:0000256" key="5">
    <source>
        <dbReference type="ARBA" id="ARBA00023136"/>
    </source>
</evidence>
<organism evidence="9 10">
    <name type="scientific">Bdellovibrio bacteriovorus</name>
    <dbReference type="NCBI Taxonomy" id="959"/>
    <lineage>
        <taxon>Bacteria</taxon>
        <taxon>Pseudomonadati</taxon>
        <taxon>Bdellovibrionota</taxon>
        <taxon>Bdellovibrionia</taxon>
        <taxon>Bdellovibrionales</taxon>
        <taxon>Pseudobdellovibrionaceae</taxon>
        <taxon>Bdellovibrio</taxon>
    </lineage>
</organism>
<feature type="domain" description="ABC3 transporter permease C-terminal" evidence="7">
    <location>
        <begin position="295"/>
        <end position="405"/>
    </location>
</feature>
<comment type="caution">
    <text evidence="9">The sequence shown here is derived from an EMBL/GenBank/DDBJ whole genome shotgun (WGS) entry which is preliminary data.</text>
</comment>
<dbReference type="InterPro" id="IPR051125">
    <property type="entry name" value="ABC-4/HrtB_transporter"/>
</dbReference>
<evidence type="ECO:0000259" key="8">
    <source>
        <dbReference type="Pfam" id="PF12704"/>
    </source>
</evidence>
<dbReference type="InterPro" id="IPR003838">
    <property type="entry name" value="ABC3_permease_C"/>
</dbReference>
<feature type="transmembrane region" description="Helical" evidence="6">
    <location>
        <begin position="294"/>
        <end position="315"/>
    </location>
</feature>
<proteinExistence type="predicted"/>
<dbReference type="PANTHER" id="PTHR43738:SF2">
    <property type="entry name" value="ABC TRANSPORTER PERMEASE"/>
    <property type="match status" value="1"/>
</dbReference>
<feature type="domain" description="MacB-like periplasmic core" evidence="8">
    <location>
        <begin position="19"/>
        <end position="210"/>
    </location>
</feature>
<evidence type="ECO:0000259" key="7">
    <source>
        <dbReference type="Pfam" id="PF02687"/>
    </source>
</evidence>
<dbReference type="EMBL" id="LUKE01000006">
    <property type="protein sequence ID" value="KYG61576.1"/>
    <property type="molecule type" value="Genomic_DNA"/>
</dbReference>
<feature type="transmembrane region" description="Helical" evidence="6">
    <location>
        <begin position="335"/>
        <end position="368"/>
    </location>
</feature>
<keyword evidence="3 6" id="KW-0812">Transmembrane</keyword>
<dbReference type="AlphaFoldDB" id="A0A150WEY4"/>
<dbReference type="PANTHER" id="PTHR43738">
    <property type="entry name" value="ABC TRANSPORTER, MEMBRANE PROTEIN"/>
    <property type="match status" value="1"/>
</dbReference>
<dbReference type="RefSeq" id="WP_061836658.1">
    <property type="nucleotide sequence ID" value="NZ_LUKE01000006.1"/>
</dbReference>
<dbReference type="Pfam" id="PF02687">
    <property type="entry name" value="FtsX"/>
    <property type="match status" value="1"/>
</dbReference>
<feature type="transmembrane region" description="Helical" evidence="6">
    <location>
        <begin position="388"/>
        <end position="406"/>
    </location>
</feature>
<comment type="subcellular location">
    <subcellularLocation>
        <location evidence="1">Cell membrane</location>
        <topology evidence="1">Multi-pass membrane protein</topology>
    </subcellularLocation>
</comment>
<keyword evidence="5 6" id="KW-0472">Membrane</keyword>
<evidence type="ECO:0000256" key="1">
    <source>
        <dbReference type="ARBA" id="ARBA00004651"/>
    </source>
</evidence>
<accession>A0A150WEY4</accession>
<evidence type="ECO:0000313" key="9">
    <source>
        <dbReference type="EMBL" id="KYG61576.1"/>
    </source>
</evidence>
<evidence type="ECO:0000313" key="10">
    <source>
        <dbReference type="Proteomes" id="UP000075320"/>
    </source>
</evidence>
<gene>
    <name evidence="9" type="ORF">AZI86_17890</name>
</gene>
<keyword evidence="2" id="KW-1003">Cell membrane</keyword>
<dbReference type="OrthoDB" id="5288409at2"/>
<keyword evidence="4 6" id="KW-1133">Transmembrane helix</keyword>
<dbReference type="GO" id="GO:0005886">
    <property type="term" value="C:plasma membrane"/>
    <property type="evidence" value="ECO:0007669"/>
    <property type="project" value="UniProtKB-SubCell"/>
</dbReference>
<feature type="transmembrane region" description="Helical" evidence="6">
    <location>
        <begin position="15"/>
        <end position="35"/>
    </location>
</feature>
<sequence length="421" mass="46429">MIFLKLAIKSLRNRAFSTTLTVISICLSVTLLLTVERAKRAAEEGFTQTISRTDLIVGARSGPLQLILYTVFNMGNATHNISYDSYKTISQLPNVAWTIPYSLGDGHRGFRVVGTNEDFFKYYHYRGYQKVELEQGVPFDKLWDVVIGADVANKLGYKLGNRIVISHGVTKTEGVLNHDDKPFVVSGIMKPTGTPLDRAVYVSLEGMEALHLDWQDGSAPTSDKVIPKEKISKENIKVDTITAFFLGAKSRAETLRLQREINDFKSEPLLAIIPGVVLSELWQGLSYIEGVLRGISWMVVVVGFLGMLIALTTTLNERRREMAILRAVGARSFQIVGLLVFESALLTTLGVLFGVLLSYVSMAVLGPWAEREFGLYLAGAAFTKKELLYVIVTLVGGTVIGLIPALRAQRLALKDGLSIKI</sequence>
<evidence type="ECO:0000256" key="4">
    <source>
        <dbReference type="ARBA" id="ARBA00022989"/>
    </source>
</evidence>
<protein>
    <submittedName>
        <fullName evidence="9">Peptide ABC transporter permease</fullName>
    </submittedName>
</protein>
<evidence type="ECO:0000256" key="3">
    <source>
        <dbReference type="ARBA" id="ARBA00022692"/>
    </source>
</evidence>
<keyword evidence="10" id="KW-1185">Reference proteome</keyword>
<name>A0A150WEY4_BDEBC</name>
<dbReference type="InterPro" id="IPR025857">
    <property type="entry name" value="MacB_PCD"/>
</dbReference>
<dbReference type="Pfam" id="PF12704">
    <property type="entry name" value="MacB_PCD"/>
    <property type="match status" value="1"/>
</dbReference>
<dbReference type="Proteomes" id="UP000075320">
    <property type="component" value="Unassembled WGS sequence"/>
</dbReference>
<evidence type="ECO:0000256" key="2">
    <source>
        <dbReference type="ARBA" id="ARBA00022475"/>
    </source>
</evidence>